<name>A0A4U0FFF6_9BACL</name>
<dbReference type="SUPFAM" id="SSF49503">
    <property type="entry name" value="Cupredoxins"/>
    <property type="match status" value="1"/>
</dbReference>
<proteinExistence type="predicted"/>
<dbReference type="AlphaFoldDB" id="A0A4U0FFF6"/>
<keyword evidence="2" id="KW-1185">Reference proteome</keyword>
<comment type="caution">
    <text evidence="1">The sequence shown here is derived from an EMBL/GenBank/DDBJ whole genome shotgun (WGS) entry which is preliminary data.</text>
</comment>
<gene>
    <name evidence="1" type="ORF">E5161_06665</name>
</gene>
<dbReference type="RefSeq" id="WP_136776911.1">
    <property type="nucleotide sequence ID" value="NZ_SUPK01000002.1"/>
</dbReference>
<dbReference type="InterPro" id="IPR008972">
    <property type="entry name" value="Cupredoxin"/>
</dbReference>
<dbReference type="EMBL" id="SUPK01000002">
    <property type="protein sequence ID" value="TJY43550.1"/>
    <property type="molecule type" value="Genomic_DNA"/>
</dbReference>
<reference evidence="1 2" key="1">
    <citation type="submission" date="2019-04" db="EMBL/GenBank/DDBJ databases">
        <title>Cohnella sp. nov., isolated from soil.</title>
        <authorList>
            <person name="Kim W."/>
        </authorList>
    </citation>
    <scope>NUCLEOTIDE SEQUENCE [LARGE SCALE GENOMIC DNA]</scope>
    <source>
        <strain evidence="1 2">CAU 1483</strain>
    </source>
</reference>
<dbReference type="Proteomes" id="UP000309673">
    <property type="component" value="Unassembled WGS sequence"/>
</dbReference>
<dbReference type="Gene3D" id="2.60.40.420">
    <property type="entry name" value="Cupredoxins - blue copper proteins"/>
    <property type="match status" value="1"/>
</dbReference>
<protein>
    <submittedName>
        <fullName evidence="1">Cytochrome C oxidase subunit II</fullName>
    </submittedName>
</protein>
<dbReference type="OrthoDB" id="279535at2"/>
<accession>A0A4U0FFF6</accession>
<organism evidence="1 2">
    <name type="scientific">Cohnella pontilimi</name>
    <dbReference type="NCBI Taxonomy" id="2564100"/>
    <lineage>
        <taxon>Bacteria</taxon>
        <taxon>Bacillati</taxon>
        <taxon>Bacillota</taxon>
        <taxon>Bacilli</taxon>
        <taxon>Bacillales</taxon>
        <taxon>Paenibacillaceae</taxon>
        <taxon>Cohnella</taxon>
    </lineage>
</organism>
<evidence type="ECO:0000313" key="1">
    <source>
        <dbReference type="EMBL" id="TJY43550.1"/>
    </source>
</evidence>
<evidence type="ECO:0000313" key="2">
    <source>
        <dbReference type="Proteomes" id="UP000309673"/>
    </source>
</evidence>
<sequence length="124" mass="13595">MYKWIMSTIVTVACALGVYLLAAGLPQKPQEEALPPGTELLKITATNFEFDQKEYHVKAGTTYQIKFSNRLGSHGAEFVGLNLNLDGTHPTATYKFDKPGTYEIHCSVMCGQGHANMISKVIVS</sequence>